<dbReference type="PANTHER" id="PTHR46401:SF2">
    <property type="entry name" value="GLYCOSYLTRANSFERASE WBBK-RELATED"/>
    <property type="match status" value="1"/>
</dbReference>
<gene>
    <name evidence="2" type="ORF">GR702_21025</name>
</gene>
<dbReference type="RefSeq" id="WP_160987498.1">
    <property type="nucleotide sequence ID" value="NZ_WVTD01000034.1"/>
</dbReference>
<dbReference type="GO" id="GO:0009103">
    <property type="term" value="P:lipopolysaccharide biosynthetic process"/>
    <property type="evidence" value="ECO:0007669"/>
    <property type="project" value="TreeGrafter"/>
</dbReference>
<dbReference type="PANTHER" id="PTHR46401">
    <property type="entry name" value="GLYCOSYLTRANSFERASE WBBK-RELATED"/>
    <property type="match status" value="1"/>
</dbReference>
<dbReference type="Gene3D" id="3.40.50.2000">
    <property type="entry name" value="Glycogen Phosphorylase B"/>
    <property type="match status" value="2"/>
</dbReference>
<dbReference type="EMBL" id="WVTD01000034">
    <property type="protein sequence ID" value="MYM00236.1"/>
    <property type="molecule type" value="Genomic_DNA"/>
</dbReference>
<evidence type="ECO:0000313" key="3">
    <source>
        <dbReference type="Proteomes" id="UP000465810"/>
    </source>
</evidence>
<reference evidence="2 3" key="1">
    <citation type="submission" date="2019-12" db="EMBL/GenBank/DDBJ databases">
        <authorList>
            <person name="Feng G."/>
            <person name="Zhu H."/>
        </authorList>
    </citation>
    <scope>NUCLEOTIDE SEQUENCE [LARGE SCALE GENOMIC DNA]</scope>
    <source>
        <strain evidence="2 3">FGD1</strain>
    </source>
</reference>
<dbReference type="AlphaFoldDB" id="A0A7X4GL36"/>
<dbReference type="CDD" id="cd03801">
    <property type="entry name" value="GT4_PimA-like"/>
    <property type="match status" value="1"/>
</dbReference>
<evidence type="ECO:0000313" key="2">
    <source>
        <dbReference type="EMBL" id="MYM00236.1"/>
    </source>
</evidence>
<dbReference type="Pfam" id="PF13692">
    <property type="entry name" value="Glyco_trans_1_4"/>
    <property type="match status" value="1"/>
</dbReference>
<proteinExistence type="predicted"/>
<sequence length="467" mass="50079">MRLGTSSTLSSPPPVPLFLQHLSHQTSSHHIADEGDDEAKDRAGGLVPRTKGHVLFVSRQRIVGRTNGSSVYLLDLAAAVRNAGFTPHLIQPSPDLMGRWPIMRLGPELKVFQTHRIRGVLRSGRWVMTLNPKVGFDAVRGVVSRFARRFGVTAAWSADRPRPYAIAAKWTAADRAYLKHHAPERVDIVIADYAFQAEAIDLFPGRPSAIVMHDLFHSREARDGTDSVASLDRDTEIALLSRADAVVAIQSTEARFVAENVASARPIVAGMAVHPVKQPQVGDGEQLLFVGSNTAPNVMGLRWMFDNVWPLVQVRSPGVTLNVAGSVAGAFPNGGPRGVTFHGMVADLAPYYASAGIVISPLTFGSGLKIKLVEAMAQGKAIVATGVTLQGVEDECRGAVAHADTPEAFTAAILELADENRRLSLGQAALTAARRYFSPAACHGEFAAWLEENRPRACSACRSGASG</sequence>
<protein>
    <submittedName>
        <fullName evidence="2">Glycosyltransferase</fullName>
    </submittedName>
</protein>
<keyword evidence="3" id="KW-1185">Reference proteome</keyword>
<keyword evidence="1 2" id="KW-0808">Transferase</keyword>
<organism evidence="2 3">
    <name type="scientific">Novosphingobium silvae</name>
    <dbReference type="NCBI Taxonomy" id="2692619"/>
    <lineage>
        <taxon>Bacteria</taxon>
        <taxon>Pseudomonadati</taxon>
        <taxon>Pseudomonadota</taxon>
        <taxon>Alphaproteobacteria</taxon>
        <taxon>Sphingomonadales</taxon>
        <taxon>Sphingomonadaceae</taxon>
        <taxon>Novosphingobium</taxon>
    </lineage>
</organism>
<evidence type="ECO:0000256" key="1">
    <source>
        <dbReference type="ARBA" id="ARBA00022679"/>
    </source>
</evidence>
<accession>A0A7X4GL36</accession>
<dbReference type="GO" id="GO:0016757">
    <property type="term" value="F:glycosyltransferase activity"/>
    <property type="evidence" value="ECO:0007669"/>
    <property type="project" value="TreeGrafter"/>
</dbReference>
<dbReference type="Proteomes" id="UP000465810">
    <property type="component" value="Unassembled WGS sequence"/>
</dbReference>
<name>A0A7X4GL36_9SPHN</name>
<dbReference type="SUPFAM" id="SSF53756">
    <property type="entry name" value="UDP-Glycosyltransferase/glycogen phosphorylase"/>
    <property type="match status" value="1"/>
</dbReference>
<comment type="caution">
    <text evidence="2">The sequence shown here is derived from an EMBL/GenBank/DDBJ whole genome shotgun (WGS) entry which is preliminary data.</text>
</comment>